<accession>A0A2U1LZA6</accession>
<proteinExistence type="predicted"/>
<feature type="region of interest" description="Disordered" evidence="1">
    <location>
        <begin position="1"/>
        <end position="97"/>
    </location>
</feature>
<dbReference type="InterPro" id="IPR049163">
    <property type="entry name" value="Pif1-like_2B_dom"/>
</dbReference>
<evidence type="ECO:0000313" key="3">
    <source>
        <dbReference type="EMBL" id="PWA54321.1"/>
    </source>
</evidence>
<organism evidence="3 4">
    <name type="scientific">Artemisia annua</name>
    <name type="common">Sweet wormwood</name>
    <dbReference type="NCBI Taxonomy" id="35608"/>
    <lineage>
        <taxon>Eukaryota</taxon>
        <taxon>Viridiplantae</taxon>
        <taxon>Streptophyta</taxon>
        <taxon>Embryophyta</taxon>
        <taxon>Tracheophyta</taxon>
        <taxon>Spermatophyta</taxon>
        <taxon>Magnoliopsida</taxon>
        <taxon>eudicotyledons</taxon>
        <taxon>Gunneridae</taxon>
        <taxon>Pentapetalae</taxon>
        <taxon>asterids</taxon>
        <taxon>campanulids</taxon>
        <taxon>Asterales</taxon>
        <taxon>Asteraceae</taxon>
        <taxon>Asteroideae</taxon>
        <taxon>Anthemideae</taxon>
        <taxon>Artemisiinae</taxon>
        <taxon>Artemisia</taxon>
    </lineage>
</organism>
<dbReference type="EMBL" id="PKPP01007113">
    <property type="protein sequence ID" value="PWA54321.1"/>
    <property type="molecule type" value="Genomic_DNA"/>
</dbReference>
<feature type="compositionally biased region" description="Low complexity" evidence="1">
    <location>
        <begin position="130"/>
        <end position="142"/>
    </location>
</feature>
<dbReference type="Proteomes" id="UP000245207">
    <property type="component" value="Unassembled WGS sequence"/>
</dbReference>
<keyword evidence="4" id="KW-1185">Reference proteome</keyword>
<comment type="caution">
    <text evidence="3">The sequence shown here is derived from an EMBL/GenBank/DDBJ whole genome shotgun (WGS) entry which is preliminary data.</text>
</comment>
<dbReference type="AlphaFoldDB" id="A0A2U1LZA6"/>
<feature type="region of interest" description="Disordered" evidence="1">
    <location>
        <begin position="130"/>
        <end position="186"/>
    </location>
</feature>
<sequence>MRRQVHSLRLYNAEKNQKHDNSVQAAKGSKKQNKQIEPVIIEGDMPAMCPRDRKNKSSTPSNPPMFEADTPTRHAQVGKQPSSIESQHSHENTNIDSSNIQTQEGMYTYCLKFELWWTLLFWFGWTKNKNRKNNSSTPSNPSMFEADTSTRHAQEFKGSSLVGKQPSSNEAQHSHENTNINSSNFQTQDINDYEESIIDVSYTRLLENLWNHEVEPPCEEVVDRIDESMMRLIQGDETIYASSYSVSRDGSNTNLGGSIYITNFLNRIRMYNLSQHTIKLKIGSHVMLTQNINRRAGLCNGTMLQVLRLGVNVIEAKIISGENVAVELRRINNDAFNLLKERSKSALELEYHLENIERAMSNGMDWLNPEGHKDIYNDSETPSPDGEECNHEYNFDVATKENQCFPFEDFKYSGITQSRDVLPHPMGRAFLDTSQSPKKLSSDVFPQIKSSSNSIRNEGVVKYFLPIRSIDQLRRQIKFNEEENVRDEQTILDDKIHVIVNNGRLTFLEKYFKEDMVILKERFLVGDVNLETKKFMDGHQTYSACLVISIMAGDLLDYMKSTKNCNKFSMNICNARVCDDGKGPPMIYINHQIGSTFEIFD</sequence>
<dbReference type="GO" id="GO:0005657">
    <property type="term" value="C:replication fork"/>
    <property type="evidence" value="ECO:0007669"/>
    <property type="project" value="TreeGrafter"/>
</dbReference>
<feature type="compositionally biased region" description="Polar residues" evidence="1">
    <location>
        <begin position="165"/>
        <end position="186"/>
    </location>
</feature>
<reference evidence="3 4" key="1">
    <citation type="journal article" date="2018" name="Mol. Plant">
        <title>The genome of Artemisia annua provides insight into the evolution of Asteraceae family and artemisinin biosynthesis.</title>
        <authorList>
            <person name="Shen Q."/>
            <person name="Zhang L."/>
            <person name="Liao Z."/>
            <person name="Wang S."/>
            <person name="Yan T."/>
            <person name="Shi P."/>
            <person name="Liu M."/>
            <person name="Fu X."/>
            <person name="Pan Q."/>
            <person name="Wang Y."/>
            <person name="Lv Z."/>
            <person name="Lu X."/>
            <person name="Zhang F."/>
            <person name="Jiang W."/>
            <person name="Ma Y."/>
            <person name="Chen M."/>
            <person name="Hao X."/>
            <person name="Li L."/>
            <person name="Tang Y."/>
            <person name="Lv G."/>
            <person name="Zhou Y."/>
            <person name="Sun X."/>
            <person name="Brodelius P.E."/>
            <person name="Rose J.K.C."/>
            <person name="Tang K."/>
        </authorList>
    </citation>
    <scope>NUCLEOTIDE SEQUENCE [LARGE SCALE GENOMIC DNA]</scope>
    <source>
        <strain evidence="4">cv. Huhao1</strain>
        <tissue evidence="3">Leaf</tissue>
    </source>
</reference>
<protein>
    <recommendedName>
        <fullName evidence="2">DNA helicase Pif1-like 2B domain-containing protein</fullName>
    </recommendedName>
</protein>
<name>A0A2U1LZA6_ARTAN</name>
<dbReference type="PANTHER" id="PTHR23274:SF33">
    <property type="entry name" value="ANIMAL RPA1 DOMAIN PROTEIN"/>
    <property type="match status" value="1"/>
</dbReference>
<feature type="domain" description="DNA helicase Pif1-like 2B" evidence="2">
    <location>
        <begin position="264"/>
        <end position="309"/>
    </location>
</feature>
<evidence type="ECO:0000256" key="1">
    <source>
        <dbReference type="SAM" id="MobiDB-lite"/>
    </source>
</evidence>
<dbReference type="Pfam" id="PF21530">
    <property type="entry name" value="Pif1_2B_dom"/>
    <property type="match status" value="1"/>
</dbReference>
<evidence type="ECO:0000259" key="2">
    <source>
        <dbReference type="Pfam" id="PF21530"/>
    </source>
</evidence>
<dbReference type="GO" id="GO:0006260">
    <property type="term" value="P:DNA replication"/>
    <property type="evidence" value="ECO:0007669"/>
    <property type="project" value="TreeGrafter"/>
</dbReference>
<dbReference type="PANTHER" id="PTHR23274">
    <property type="entry name" value="DNA HELICASE-RELATED"/>
    <property type="match status" value="1"/>
</dbReference>
<evidence type="ECO:0000313" key="4">
    <source>
        <dbReference type="Proteomes" id="UP000245207"/>
    </source>
</evidence>
<gene>
    <name evidence="3" type="ORF">CTI12_AA439360</name>
</gene>
<dbReference type="STRING" id="35608.A0A2U1LZA6"/>